<reference evidence="1" key="1">
    <citation type="submission" date="2023-07" db="EMBL/GenBank/DDBJ databases">
        <title>Two novel species in the genus Flavivirga.</title>
        <authorList>
            <person name="Kwon K."/>
        </authorList>
    </citation>
    <scope>NUCLEOTIDE SEQUENCE</scope>
    <source>
        <strain evidence="1">KCTC 52353</strain>
    </source>
</reference>
<proteinExistence type="predicted"/>
<gene>
    <name evidence="1" type="ORF">Q4Q35_15080</name>
</gene>
<protein>
    <submittedName>
        <fullName evidence="1">Uncharacterized protein</fullName>
    </submittedName>
</protein>
<evidence type="ECO:0000313" key="1">
    <source>
        <dbReference type="EMBL" id="MDO5971130.1"/>
    </source>
</evidence>
<evidence type="ECO:0000313" key="2">
    <source>
        <dbReference type="Proteomes" id="UP001176883"/>
    </source>
</evidence>
<comment type="caution">
    <text evidence="1">The sequence shown here is derived from an EMBL/GenBank/DDBJ whole genome shotgun (WGS) entry which is preliminary data.</text>
</comment>
<organism evidence="1 2">
    <name type="scientific">Flavivirga aquimarina</name>
    <dbReference type="NCBI Taxonomy" id="2027862"/>
    <lineage>
        <taxon>Bacteria</taxon>
        <taxon>Pseudomonadati</taxon>
        <taxon>Bacteroidota</taxon>
        <taxon>Flavobacteriia</taxon>
        <taxon>Flavobacteriales</taxon>
        <taxon>Flavobacteriaceae</taxon>
        <taxon>Flavivirga</taxon>
    </lineage>
</organism>
<keyword evidence="2" id="KW-1185">Reference proteome</keyword>
<name>A0ABT8WDC4_9FLAO</name>
<dbReference type="RefSeq" id="WP_303278834.1">
    <property type="nucleotide sequence ID" value="NZ_JAUOEK010000142.1"/>
</dbReference>
<sequence>MSSALMQYGCYIDFFYNKFTTPKSKSLIIGDSRGLQGFQPKIINKKLKADNFELPISNYSFTIAQAHIGELYRKSILKKLDDTSKKGLFIISLSPWMLGSKKSNNNLAGEFKESGTPPHNMRNVSSNPNFEYLLKNLNYFNFKGVFRKNSTLHKDGWLEANNLPKDSITFKEWKNSQLKIFKGFIKDYNVSDYRKKSLDTLIKDLKLHGEVYIVRTPIDREVLELENIFFPNFDLFMKNICETNKITYLNYTKLNSKLKFQTYDGHHLDKYGGVTFTTSVCDSIVQKNDLK</sequence>
<accession>A0ABT8WDC4</accession>
<dbReference type="Proteomes" id="UP001176883">
    <property type="component" value="Unassembled WGS sequence"/>
</dbReference>
<dbReference type="EMBL" id="JAUOEK010000142">
    <property type="protein sequence ID" value="MDO5971130.1"/>
    <property type="molecule type" value="Genomic_DNA"/>
</dbReference>